<dbReference type="Proteomes" id="UP000823750">
    <property type="component" value="Unassembled WGS sequence"/>
</dbReference>
<dbReference type="Pfam" id="PF14292">
    <property type="entry name" value="SusE"/>
    <property type="match status" value="1"/>
</dbReference>
<evidence type="ECO:0000313" key="3">
    <source>
        <dbReference type="Proteomes" id="UP000823750"/>
    </source>
</evidence>
<accession>A0A9D9J633</accession>
<name>A0A9D9J633_9BACT</name>
<gene>
    <name evidence="2" type="ORF">IAB78_08325</name>
</gene>
<dbReference type="EMBL" id="JADILX010000125">
    <property type="protein sequence ID" value="MBO8486412.1"/>
    <property type="molecule type" value="Genomic_DNA"/>
</dbReference>
<proteinExistence type="predicted"/>
<reference evidence="2" key="2">
    <citation type="journal article" date="2021" name="PeerJ">
        <title>Extensive microbial diversity within the chicken gut microbiome revealed by metagenomics and culture.</title>
        <authorList>
            <person name="Gilroy R."/>
            <person name="Ravi A."/>
            <person name="Getino M."/>
            <person name="Pursley I."/>
            <person name="Horton D.L."/>
            <person name="Alikhan N.F."/>
            <person name="Baker D."/>
            <person name="Gharbi K."/>
            <person name="Hall N."/>
            <person name="Watson M."/>
            <person name="Adriaenssens E.M."/>
            <person name="Foster-Nyarko E."/>
            <person name="Jarju S."/>
            <person name="Secka A."/>
            <person name="Antonio M."/>
            <person name="Oren A."/>
            <person name="Chaudhuri R.R."/>
            <person name="La Ragione R."/>
            <person name="Hildebrand F."/>
            <person name="Pallen M.J."/>
        </authorList>
    </citation>
    <scope>NUCLEOTIDE SEQUENCE</scope>
    <source>
        <strain evidence="2">B2-16538</strain>
    </source>
</reference>
<comment type="caution">
    <text evidence="2">The sequence shown here is derived from an EMBL/GenBank/DDBJ whole genome shotgun (WGS) entry which is preliminary data.</text>
</comment>
<sequence>MMRPFGYIMMMAAAATLTFGCQQLEEMRLLPPEQVVPPVLNPLGITELVITDDNLDETVSFAWDAADFGVRAQASYTIEAEYDDPVSGTEGTRVVISQGIAGTSYEASYEDINYMLGLAADMGGAGVPLDTPSDVDFYVSASVGTGGEKYYSEPVDLKVTVIYAEPRYPKVWVIGKYCNWEHARSQFLFSFDSNAEYEGVVDFGQNHLDYNSGTSDDAGFKLTGAASWNNATGNWGLGGTAPEEEAEQITLSVAGGNIANVYGYRYYSFAFNTTTRRLTKQVGFDRFVVKGSAIGDEEREMTFDTGSQEFYIDAALEAGDLLFGFADGAERTWLGSLTTGILDGAGANPVTAPAGEYRIYVNLNNTEERTYEFNAGDYGKETEDEEEITDPTGHTWGLTGDAINDWGNAVDTETGEAVPDTPLVLDGDYYVRKNVHLTAGEKFKLRYDNRWQDDETSENLSFGGYNGAEVGLESGRGVQLSRGGGNLHVLADGDYDIYFNESMALIHIREAGSEAPGAVTWGIVGSFTGWADGEDLEMTRAEDRNAGYYVYEGLGLTTEDSFKFRNGNAWVYDSSNQIAAGSSDPVSVGTALSLVKGSSSNDIKVAEDGTYDIILYPEQAFAYIISSGADFETPAKVSWGVTGTMTGWLNDRDILMDSEDGYYVIKGLDLSAGAEFRLRYGNNDGSRSYGLSADTPMEASPDAHLLTSGGQGRIRVSEAGEYDIYLNEEYGVMYMLESGSEAPAPFSFGIQSNITDGMPDLTMTANGEYFVCKNVWFPSGVDNWLKVRVSSNDGITWGGTYIDYDTKISAVLGGDAIVPTDVIPGWSGAYDVWFSYDRQEIYIMGPGKHPSEAAGEVSEWGIVGHFSDWGNDRMMSMERGIFVYRGLTFDTDNDSSTGSNAIKIRLGGGWDNGGNIGPSGSDVNAIPGDAITVINDGGSKNIIVPKGTYDIWFDPEAMKVWVMSSGQIPSGY</sequence>
<feature type="domain" description="SusE outer membrane protein" evidence="1">
    <location>
        <begin position="44"/>
        <end position="116"/>
    </location>
</feature>
<evidence type="ECO:0000259" key="1">
    <source>
        <dbReference type="Pfam" id="PF14292"/>
    </source>
</evidence>
<protein>
    <submittedName>
        <fullName evidence="2">SusE domain-containing protein</fullName>
    </submittedName>
</protein>
<organism evidence="2 3">
    <name type="scientific">Candidatus Cryptobacteroides excrementavium</name>
    <dbReference type="NCBI Taxonomy" id="2840759"/>
    <lineage>
        <taxon>Bacteria</taxon>
        <taxon>Pseudomonadati</taxon>
        <taxon>Bacteroidota</taxon>
        <taxon>Bacteroidia</taxon>
        <taxon>Bacteroidales</taxon>
        <taxon>Candidatus Cryptobacteroides</taxon>
    </lineage>
</organism>
<reference evidence="2" key="1">
    <citation type="submission" date="2020-10" db="EMBL/GenBank/DDBJ databases">
        <authorList>
            <person name="Gilroy R."/>
        </authorList>
    </citation>
    <scope>NUCLEOTIDE SEQUENCE</scope>
    <source>
        <strain evidence="2">B2-16538</strain>
    </source>
</reference>
<dbReference type="InterPro" id="IPR025970">
    <property type="entry name" value="SusE"/>
</dbReference>
<dbReference type="Gene3D" id="2.60.40.3620">
    <property type="match status" value="3"/>
</dbReference>
<dbReference type="PROSITE" id="PS51257">
    <property type="entry name" value="PROKAR_LIPOPROTEIN"/>
    <property type="match status" value="1"/>
</dbReference>
<evidence type="ECO:0000313" key="2">
    <source>
        <dbReference type="EMBL" id="MBO8486412.1"/>
    </source>
</evidence>
<dbReference type="AlphaFoldDB" id="A0A9D9J633"/>